<reference evidence="1 2" key="1">
    <citation type="submission" date="2018-06" db="EMBL/GenBank/DDBJ databases">
        <title>Lujinxingia sediminis gen. nov. sp. nov., a new facultative anaerobic member of the class Deltaproteobacteria, and proposal of Lujinxingaceae fam. nov.</title>
        <authorList>
            <person name="Guo L.-Y."/>
            <person name="Li C.-M."/>
            <person name="Wang S."/>
            <person name="Du Z.-J."/>
        </authorList>
    </citation>
    <scope>NUCLEOTIDE SEQUENCE [LARGE SCALE GENOMIC DNA]</scope>
    <source>
        <strain evidence="1 2">FA350</strain>
    </source>
</reference>
<sequence length="153" mass="17071">MRESGVSELEVEAESREYSAARFECFGKKCLFRQAKTTPRKAGQFVTIWKRVEPEAPIAPFDIADPVDIVVVAVQDAENRGYFVFGKALLARKRVFSNGAKEGKRAMRVYAPWVEVTSAQARRTQAWQGACFVSVPVVGDAQYLAELFYAPSV</sequence>
<proteinExistence type="predicted"/>
<dbReference type="KEGG" id="bsed:DN745_07305"/>
<dbReference type="EMBL" id="CP030032">
    <property type="protein sequence ID" value="AWV91379.1"/>
    <property type="molecule type" value="Genomic_DNA"/>
</dbReference>
<dbReference type="InterPro" id="IPR011235">
    <property type="entry name" value="MepB-like"/>
</dbReference>
<keyword evidence="2" id="KW-1185">Reference proteome</keyword>
<evidence type="ECO:0008006" key="3">
    <source>
        <dbReference type="Google" id="ProtNLM"/>
    </source>
</evidence>
<dbReference type="AlphaFoldDB" id="A0A2Z4FQU2"/>
<organism evidence="1 2">
    <name type="scientific">Bradymonas sediminis</name>
    <dbReference type="NCBI Taxonomy" id="1548548"/>
    <lineage>
        <taxon>Bacteria</taxon>
        <taxon>Deltaproteobacteria</taxon>
        <taxon>Bradymonadales</taxon>
        <taxon>Bradymonadaceae</taxon>
        <taxon>Bradymonas</taxon>
    </lineage>
</organism>
<dbReference type="InterPro" id="IPR038231">
    <property type="entry name" value="MepB-like_sf"/>
</dbReference>
<evidence type="ECO:0000313" key="1">
    <source>
        <dbReference type="EMBL" id="AWV91379.1"/>
    </source>
</evidence>
<dbReference type="Proteomes" id="UP000249799">
    <property type="component" value="Chromosome"/>
</dbReference>
<gene>
    <name evidence="1" type="ORF">DN745_07305</name>
</gene>
<evidence type="ECO:0000313" key="2">
    <source>
        <dbReference type="Proteomes" id="UP000249799"/>
    </source>
</evidence>
<dbReference type="OrthoDB" id="4954833at2"/>
<dbReference type="Gene3D" id="3.40.1350.140">
    <property type="entry name" value="MepB-like"/>
    <property type="match status" value="1"/>
</dbReference>
<accession>A0A2Z4FQU2</accession>
<name>A0A2Z4FQU2_9DELT</name>
<protein>
    <recommendedName>
        <fullName evidence="3">MepB domain containing protein</fullName>
    </recommendedName>
</protein>
<dbReference type="Pfam" id="PF08877">
    <property type="entry name" value="MepB-like"/>
    <property type="match status" value="1"/>
</dbReference>